<comment type="caution">
    <text evidence="2">The sequence shown here is derived from an EMBL/GenBank/DDBJ whole genome shotgun (WGS) entry which is preliminary data.</text>
</comment>
<accession>A0A9P7EB45</accession>
<keyword evidence="1" id="KW-0472">Membrane</keyword>
<gene>
    <name evidence="2" type="ORF">BJ212DRAFT_1299771</name>
</gene>
<sequence length="102" mass="10584">MGDDSGIREGGDGVACGHRNSGPNIERLRLMGFGFVVAFSSSISFGFGFAFNMDTSKVGVESETVVAAISTPAGENFLLLSDELEKALGSEKALCPGSRFSA</sequence>
<proteinExistence type="predicted"/>
<keyword evidence="1" id="KW-0812">Transmembrane</keyword>
<feature type="transmembrane region" description="Helical" evidence="1">
    <location>
        <begin position="30"/>
        <end position="51"/>
    </location>
</feature>
<dbReference type="GeneID" id="64626937"/>
<dbReference type="EMBL" id="JABBWG010000016">
    <property type="protein sequence ID" value="KAG1816527.1"/>
    <property type="molecule type" value="Genomic_DNA"/>
</dbReference>
<evidence type="ECO:0000313" key="2">
    <source>
        <dbReference type="EMBL" id="KAG1816527.1"/>
    </source>
</evidence>
<dbReference type="AlphaFoldDB" id="A0A9P7EB45"/>
<name>A0A9P7EB45_9AGAM</name>
<evidence type="ECO:0000256" key="1">
    <source>
        <dbReference type="SAM" id="Phobius"/>
    </source>
</evidence>
<organism evidence="2 3">
    <name type="scientific">Suillus subaureus</name>
    <dbReference type="NCBI Taxonomy" id="48587"/>
    <lineage>
        <taxon>Eukaryota</taxon>
        <taxon>Fungi</taxon>
        <taxon>Dikarya</taxon>
        <taxon>Basidiomycota</taxon>
        <taxon>Agaricomycotina</taxon>
        <taxon>Agaricomycetes</taxon>
        <taxon>Agaricomycetidae</taxon>
        <taxon>Boletales</taxon>
        <taxon>Suillineae</taxon>
        <taxon>Suillaceae</taxon>
        <taxon>Suillus</taxon>
    </lineage>
</organism>
<dbReference type="RefSeq" id="XP_041193200.1">
    <property type="nucleotide sequence ID" value="XM_041332920.1"/>
</dbReference>
<keyword evidence="3" id="KW-1185">Reference proteome</keyword>
<dbReference type="Proteomes" id="UP000807769">
    <property type="component" value="Unassembled WGS sequence"/>
</dbReference>
<keyword evidence="1" id="KW-1133">Transmembrane helix</keyword>
<protein>
    <submittedName>
        <fullName evidence="2">Uncharacterized protein</fullName>
    </submittedName>
</protein>
<evidence type="ECO:0000313" key="3">
    <source>
        <dbReference type="Proteomes" id="UP000807769"/>
    </source>
</evidence>
<reference evidence="2" key="1">
    <citation type="journal article" date="2020" name="New Phytol.">
        <title>Comparative genomics reveals dynamic genome evolution in host specialist ectomycorrhizal fungi.</title>
        <authorList>
            <person name="Lofgren L.A."/>
            <person name="Nguyen N.H."/>
            <person name="Vilgalys R."/>
            <person name="Ruytinx J."/>
            <person name="Liao H.L."/>
            <person name="Branco S."/>
            <person name="Kuo A."/>
            <person name="LaButti K."/>
            <person name="Lipzen A."/>
            <person name="Andreopoulos W."/>
            <person name="Pangilinan J."/>
            <person name="Riley R."/>
            <person name="Hundley H."/>
            <person name="Na H."/>
            <person name="Barry K."/>
            <person name="Grigoriev I.V."/>
            <person name="Stajich J.E."/>
            <person name="Kennedy P.G."/>
        </authorList>
    </citation>
    <scope>NUCLEOTIDE SEQUENCE</scope>
    <source>
        <strain evidence="2">MN1</strain>
    </source>
</reference>